<keyword evidence="3" id="KW-1185">Reference proteome</keyword>
<reference evidence="2 3" key="1">
    <citation type="submission" date="2024-01" db="EMBL/GenBank/DDBJ databases">
        <title>Genome assemblies of Stephania.</title>
        <authorList>
            <person name="Yang L."/>
        </authorList>
    </citation>
    <scope>NUCLEOTIDE SEQUENCE [LARGE SCALE GENOMIC DNA]</scope>
    <source>
        <strain evidence="2">YNDBR</strain>
        <tissue evidence="2">Leaf</tissue>
    </source>
</reference>
<sequence length="186" mass="19720">MPSREAIHESQMIPETQSRRSRGRPATAEDSGPSSGGDGPGPNQRRRRIAEATRRWSAAERGPSSFGGRIRRRPVSAAQGGAAAAVRKKAAPNSGTEGEDRTSSGAGEEYRTAAATPANNLHRVGARDDSQSTGVANERLSRRVAVDVDGGSGRRRRRWWRRIFGDGAAAGIFGVSDEMGLQGRGG</sequence>
<accession>A0AAP0F8Z3</accession>
<organism evidence="2 3">
    <name type="scientific">Stephania yunnanensis</name>
    <dbReference type="NCBI Taxonomy" id="152371"/>
    <lineage>
        <taxon>Eukaryota</taxon>
        <taxon>Viridiplantae</taxon>
        <taxon>Streptophyta</taxon>
        <taxon>Embryophyta</taxon>
        <taxon>Tracheophyta</taxon>
        <taxon>Spermatophyta</taxon>
        <taxon>Magnoliopsida</taxon>
        <taxon>Ranunculales</taxon>
        <taxon>Menispermaceae</taxon>
        <taxon>Menispermoideae</taxon>
        <taxon>Cissampelideae</taxon>
        <taxon>Stephania</taxon>
    </lineage>
</organism>
<name>A0AAP0F8Z3_9MAGN</name>
<evidence type="ECO:0000256" key="1">
    <source>
        <dbReference type="SAM" id="MobiDB-lite"/>
    </source>
</evidence>
<gene>
    <name evidence="2" type="ORF">Syun_023451</name>
</gene>
<dbReference type="AlphaFoldDB" id="A0AAP0F8Z3"/>
<dbReference type="Proteomes" id="UP001420932">
    <property type="component" value="Unassembled WGS sequence"/>
</dbReference>
<feature type="compositionally biased region" description="Low complexity" evidence="1">
    <location>
        <begin position="75"/>
        <end position="85"/>
    </location>
</feature>
<evidence type="ECO:0000313" key="2">
    <source>
        <dbReference type="EMBL" id="KAK9107440.1"/>
    </source>
</evidence>
<evidence type="ECO:0000313" key="3">
    <source>
        <dbReference type="Proteomes" id="UP001420932"/>
    </source>
</evidence>
<feature type="region of interest" description="Disordered" evidence="1">
    <location>
        <begin position="1"/>
        <end position="135"/>
    </location>
</feature>
<proteinExistence type="predicted"/>
<feature type="compositionally biased region" description="Basic and acidic residues" evidence="1">
    <location>
        <begin position="49"/>
        <end position="58"/>
    </location>
</feature>
<dbReference type="EMBL" id="JBBNAF010000010">
    <property type="protein sequence ID" value="KAK9107440.1"/>
    <property type="molecule type" value="Genomic_DNA"/>
</dbReference>
<protein>
    <submittedName>
        <fullName evidence="2">Uncharacterized protein</fullName>
    </submittedName>
</protein>
<comment type="caution">
    <text evidence="2">The sequence shown here is derived from an EMBL/GenBank/DDBJ whole genome shotgun (WGS) entry which is preliminary data.</text>
</comment>